<dbReference type="AlphaFoldDB" id="A0A1G7G364"/>
<accession>A0A1G7G364</accession>
<dbReference type="OrthoDB" id="1550416at2"/>
<organism evidence="1 2">
    <name type="scientific">Celeribacter baekdonensis</name>
    <dbReference type="NCBI Taxonomy" id="875171"/>
    <lineage>
        <taxon>Bacteria</taxon>
        <taxon>Pseudomonadati</taxon>
        <taxon>Pseudomonadota</taxon>
        <taxon>Alphaproteobacteria</taxon>
        <taxon>Rhodobacterales</taxon>
        <taxon>Roseobacteraceae</taxon>
        <taxon>Celeribacter</taxon>
    </lineage>
</organism>
<sequence>MSDLETQLADIIGRPSTQRPFVCQGHPSSCDIWIVGYNAATTGGDWWRFWSTDKGFDLVSWRRDYDAERAARGKGPSATRRRIDRIKKQVPHVLETNIFATPSTEMANMPKSRTDTFDFLLATCKPRVIVAHGIPAAKHLASWNAGRLITCPHLSRAGYLVVDNVIEKLQTN</sequence>
<dbReference type="EMBL" id="FNBL01000001">
    <property type="protein sequence ID" value="SDE82469.1"/>
    <property type="molecule type" value="Genomic_DNA"/>
</dbReference>
<dbReference type="RefSeq" id="WP_143026709.1">
    <property type="nucleotide sequence ID" value="NZ_FNBL01000001.1"/>
</dbReference>
<evidence type="ECO:0008006" key="3">
    <source>
        <dbReference type="Google" id="ProtNLM"/>
    </source>
</evidence>
<protein>
    <recommendedName>
        <fullName evidence="3">Uracil DNA glycosylase superfamily protein</fullName>
    </recommendedName>
</protein>
<name>A0A1G7G364_9RHOB</name>
<proteinExistence type="predicted"/>
<dbReference type="Proteomes" id="UP000182284">
    <property type="component" value="Unassembled WGS sequence"/>
</dbReference>
<evidence type="ECO:0000313" key="1">
    <source>
        <dbReference type="EMBL" id="SDE82469.1"/>
    </source>
</evidence>
<gene>
    <name evidence="1" type="ORF">SAMN04488117_101362</name>
</gene>
<reference evidence="1 2" key="1">
    <citation type="submission" date="2016-10" db="EMBL/GenBank/DDBJ databases">
        <authorList>
            <person name="de Groot N.N."/>
        </authorList>
    </citation>
    <scope>NUCLEOTIDE SEQUENCE [LARGE SCALE GENOMIC DNA]</scope>
    <source>
        <strain evidence="1 2">DSM 27375</strain>
    </source>
</reference>
<evidence type="ECO:0000313" key="2">
    <source>
        <dbReference type="Proteomes" id="UP000182284"/>
    </source>
</evidence>